<comment type="caution">
    <text evidence="1">The sequence shown here is derived from an EMBL/GenBank/DDBJ whole genome shotgun (WGS) entry which is preliminary data.</text>
</comment>
<accession>A0ACB8A5C5</accession>
<evidence type="ECO:0000313" key="1">
    <source>
        <dbReference type="EMBL" id="KAH7908288.1"/>
    </source>
</evidence>
<name>A0ACB8A5C5_9AGAM</name>
<dbReference type="Proteomes" id="UP000790377">
    <property type="component" value="Unassembled WGS sequence"/>
</dbReference>
<evidence type="ECO:0000313" key="2">
    <source>
        <dbReference type="Proteomes" id="UP000790377"/>
    </source>
</evidence>
<sequence length="415" mass="45357">MPHPSRVSSTTAIICVICNKTVSRKADLPRHMRTHDDNKDALMHACPFKGCNYKTLQKSNVQTHIRTHTGERAKKCPEESCSYTTADPGSLTRHRKTIHGYEPKAKPRRVRAHPYARKAARISDDDLVDLTYDSSSSSASSSTSSRSSPSTSTTSLYNGSPSPESQLGSWADCYLASMAPEVSFPTPEVCTPAMPAPCLPQMSGNEKYNLIEEELFSTPTAEFLKLFSPMLMRSPSPKHLLPAVGAGAVDEANQSFPSLFDFGFLEASYAESQPQHGYDQPIPDYSPLSKAFWTANEDVPAMSPLPSILPSEFDRASSAGTEWDQLFDWEFPATSSPTPSYEQYSFDLETPQPTYDASILQVQCDAPYTAPNLFTDALSSYADLTPSFCDPASLSYAPESWQLGSFNGGCATASP</sequence>
<gene>
    <name evidence="1" type="ORF">BJ138DRAFT_1128580</name>
</gene>
<protein>
    <submittedName>
        <fullName evidence="1">Uncharacterized protein</fullName>
    </submittedName>
</protein>
<dbReference type="EMBL" id="MU267832">
    <property type="protein sequence ID" value="KAH7908288.1"/>
    <property type="molecule type" value="Genomic_DNA"/>
</dbReference>
<proteinExistence type="predicted"/>
<keyword evidence="2" id="KW-1185">Reference proteome</keyword>
<organism evidence="1 2">
    <name type="scientific">Hygrophoropsis aurantiaca</name>
    <dbReference type="NCBI Taxonomy" id="72124"/>
    <lineage>
        <taxon>Eukaryota</taxon>
        <taxon>Fungi</taxon>
        <taxon>Dikarya</taxon>
        <taxon>Basidiomycota</taxon>
        <taxon>Agaricomycotina</taxon>
        <taxon>Agaricomycetes</taxon>
        <taxon>Agaricomycetidae</taxon>
        <taxon>Boletales</taxon>
        <taxon>Coniophorineae</taxon>
        <taxon>Hygrophoropsidaceae</taxon>
        <taxon>Hygrophoropsis</taxon>
    </lineage>
</organism>
<reference evidence="1" key="1">
    <citation type="journal article" date="2021" name="New Phytol.">
        <title>Evolutionary innovations through gain and loss of genes in the ectomycorrhizal Boletales.</title>
        <authorList>
            <person name="Wu G."/>
            <person name="Miyauchi S."/>
            <person name="Morin E."/>
            <person name="Kuo A."/>
            <person name="Drula E."/>
            <person name="Varga T."/>
            <person name="Kohler A."/>
            <person name="Feng B."/>
            <person name="Cao Y."/>
            <person name="Lipzen A."/>
            <person name="Daum C."/>
            <person name="Hundley H."/>
            <person name="Pangilinan J."/>
            <person name="Johnson J."/>
            <person name="Barry K."/>
            <person name="LaButti K."/>
            <person name="Ng V."/>
            <person name="Ahrendt S."/>
            <person name="Min B."/>
            <person name="Choi I.G."/>
            <person name="Park H."/>
            <person name="Plett J.M."/>
            <person name="Magnuson J."/>
            <person name="Spatafora J.W."/>
            <person name="Nagy L.G."/>
            <person name="Henrissat B."/>
            <person name="Grigoriev I.V."/>
            <person name="Yang Z.L."/>
            <person name="Xu J."/>
            <person name="Martin F.M."/>
        </authorList>
    </citation>
    <scope>NUCLEOTIDE SEQUENCE</scope>
    <source>
        <strain evidence="1">ATCC 28755</strain>
    </source>
</reference>